<dbReference type="EMBL" id="SPHZ02000010">
    <property type="protein sequence ID" value="KAF0895461.1"/>
    <property type="molecule type" value="Genomic_DNA"/>
</dbReference>
<name>A0A6G1C5Z3_9ORYZ</name>
<dbReference type="AlphaFoldDB" id="A0A6G1C5Z3"/>
<evidence type="ECO:0000313" key="2">
    <source>
        <dbReference type="Proteomes" id="UP000479710"/>
    </source>
</evidence>
<protein>
    <submittedName>
        <fullName evidence="1">Uncharacterized protein</fullName>
    </submittedName>
</protein>
<accession>A0A6G1C5Z3</accession>
<reference evidence="1 2" key="1">
    <citation type="submission" date="2019-11" db="EMBL/GenBank/DDBJ databases">
        <title>Whole genome sequence of Oryza granulata.</title>
        <authorList>
            <person name="Li W."/>
        </authorList>
    </citation>
    <scope>NUCLEOTIDE SEQUENCE [LARGE SCALE GENOMIC DNA]</scope>
    <source>
        <strain evidence="2">cv. Menghai</strain>
        <tissue evidence="1">Leaf</tissue>
    </source>
</reference>
<sequence length="66" mass="7216">MLAGSQSQMDGDGSAGGRVSARLASRHAYHACSVEVELPRGRPKIRCNWLQILCLERVQFGLTSDE</sequence>
<proteinExistence type="predicted"/>
<organism evidence="1 2">
    <name type="scientific">Oryza meyeriana var. granulata</name>
    <dbReference type="NCBI Taxonomy" id="110450"/>
    <lineage>
        <taxon>Eukaryota</taxon>
        <taxon>Viridiplantae</taxon>
        <taxon>Streptophyta</taxon>
        <taxon>Embryophyta</taxon>
        <taxon>Tracheophyta</taxon>
        <taxon>Spermatophyta</taxon>
        <taxon>Magnoliopsida</taxon>
        <taxon>Liliopsida</taxon>
        <taxon>Poales</taxon>
        <taxon>Poaceae</taxon>
        <taxon>BOP clade</taxon>
        <taxon>Oryzoideae</taxon>
        <taxon>Oryzeae</taxon>
        <taxon>Oryzinae</taxon>
        <taxon>Oryza</taxon>
        <taxon>Oryza meyeriana</taxon>
    </lineage>
</organism>
<gene>
    <name evidence="1" type="ORF">E2562_012465</name>
</gene>
<dbReference type="Proteomes" id="UP000479710">
    <property type="component" value="Unassembled WGS sequence"/>
</dbReference>
<keyword evidence="2" id="KW-1185">Reference proteome</keyword>
<comment type="caution">
    <text evidence="1">The sequence shown here is derived from an EMBL/GenBank/DDBJ whole genome shotgun (WGS) entry which is preliminary data.</text>
</comment>
<evidence type="ECO:0000313" key="1">
    <source>
        <dbReference type="EMBL" id="KAF0895461.1"/>
    </source>
</evidence>